<accession>A0ABR1G6I4</accession>
<organism evidence="1 2">
    <name type="scientific">Aureococcus anophagefferens</name>
    <name type="common">Harmful bloom alga</name>
    <dbReference type="NCBI Taxonomy" id="44056"/>
    <lineage>
        <taxon>Eukaryota</taxon>
        <taxon>Sar</taxon>
        <taxon>Stramenopiles</taxon>
        <taxon>Ochrophyta</taxon>
        <taxon>Pelagophyceae</taxon>
        <taxon>Pelagomonadales</taxon>
        <taxon>Pelagomonadaceae</taxon>
        <taxon>Aureococcus</taxon>
    </lineage>
</organism>
<proteinExistence type="predicted"/>
<sequence length="445" mass="49090">MMRLPQELKGRVLDYLDLEEIMLKCGISRSFRAARACVESISYESSRLTSVAFVGWWRTALAHFSGARRLSVDCSDDLLRFHCLFAALEREPFRARCLEVRLRVHVGALDTDASEPQLGRLPPLLRAGGLPALEVFDFEVYDDNCVHTGDVALWPPQPRLNVHPTVRAKLLQILDALPARVAVRSALALGAPADGILARIDAASLDLNESNARMDPCVLCWARRPGKSDDAHVGLLPALVARGLAVDARGPRRRMTALAVAAAWANAEAAVALLDAGASVSAGAPAPLLACALAQCGEPARMVRYVLRRSSGGRSWSRRKIFNELLRRGASPFAAYDGKPATFYLDQWLQMKLHSLKRNTDAIIHMPMAESEDEPSDDDSDARDEYYENRLDRLRMQTRLIYEGYDVKELSQSINLMSQTMHAMYTGAPLPAAGFLPLVTKEEDA</sequence>
<keyword evidence="2" id="KW-1185">Reference proteome</keyword>
<gene>
    <name evidence="1" type="ORF">SO694_00040225</name>
</gene>
<dbReference type="EMBL" id="JBBJCI010000087">
    <property type="protein sequence ID" value="KAK7248719.1"/>
    <property type="molecule type" value="Genomic_DNA"/>
</dbReference>
<dbReference type="SUPFAM" id="SSF48403">
    <property type="entry name" value="Ankyrin repeat"/>
    <property type="match status" value="1"/>
</dbReference>
<name>A0ABR1G6I4_AURAN</name>
<evidence type="ECO:0000313" key="1">
    <source>
        <dbReference type="EMBL" id="KAK7248719.1"/>
    </source>
</evidence>
<reference evidence="1 2" key="1">
    <citation type="submission" date="2024-03" db="EMBL/GenBank/DDBJ databases">
        <title>Aureococcus anophagefferens CCMP1851 and Kratosvirus quantuckense: Draft genome of a second virus-susceptible host strain in the model system.</title>
        <authorList>
            <person name="Chase E."/>
            <person name="Truchon A.R."/>
            <person name="Schepens W."/>
            <person name="Wilhelm S.W."/>
        </authorList>
    </citation>
    <scope>NUCLEOTIDE SEQUENCE [LARGE SCALE GENOMIC DNA]</scope>
    <source>
        <strain evidence="1 2">CCMP1851</strain>
    </source>
</reference>
<dbReference type="Gene3D" id="1.25.40.20">
    <property type="entry name" value="Ankyrin repeat-containing domain"/>
    <property type="match status" value="1"/>
</dbReference>
<protein>
    <recommendedName>
        <fullName evidence="3">F-box domain-containing protein</fullName>
    </recommendedName>
</protein>
<comment type="caution">
    <text evidence="1">The sequence shown here is derived from an EMBL/GenBank/DDBJ whole genome shotgun (WGS) entry which is preliminary data.</text>
</comment>
<evidence type="ECO:0008006" key="3">
    <source>
        <dbReference type="Google" id="ProtNLM"/>
    </source>
</evidence>
<dbReference type="Proteomes" id="UP001363151">
    <property type="component" value="Unassembled WGS sequence"/>
</dbReference>
<evidence type="ECO:0000313" key="2">
    <source>
        <dbReference type="Proteomes" id="UP001363151"/>
    </source>
</evidence>
<dbReference type="InterPro" id="IPR036770">
    <property type="entry name" value="Ankyrin_rpt-contain_sf"/>
</dbReference>